<dbReference type="SUPFAM" id="SSF55961">
    <property type="entry name" value="Bet v1-like"/>
    <property type="match status" value="1"/>
</dbReference>
<proteinExistence type="predicted"/>
<evidence type="ECO:0000256" key="1">
    <source>
        <dbReference type="SAM" id="MobiDB-lite"/>
    </source>
</evidence>
<organism evidence="2 3">
    <name type="scientific">Phytoactinopolyspora mesophila</name>
    <dbReference type="NCBI Taxonomy" id="2650750"/>
    <lineage>
        <taxon>Bacteria</taxon>
        <taxon>Bacillati</taxon>
        <taxon>Actinomycetota</taxon>
        <taxon>Actinomycetes</taxon>
        <taxon>Jiangellales</taxon>
        <taxon>Jiangellaceae</taxon>
        <taxon>Phytoactinopolyspora</taxon>
    </lineage>
</organism>
<dbReference type="AlphaFoldDB" id="A0A7K3M1Z6"/>
<dbReference type="EMBL" id="WLZY01000002">
    <property type="protein sequence ID" value="NDL57299.1"/>
    <property type="molecule type" value="Genomic_DNA"/>
</dbReference>
<accession>A0A7K3M1Z6</accession>
<reference evidence="2 3" key="1">
    <citation type="submission" date="2019-11" db="EMBL/GenBank/DDBJ databases">
        <authorList>
            <person name="Li X.-J."/>
            <person name="Feng X.-M."/>
        </authorList>
    </citation>
    <scope>NUCLEOTIDE SEQUENCE [LARGE SCALE GENOMIC DNA]</scope>
    <source>
        <strain evidence="2 3">XMNu-373</strain>
    </source>
</reference>
<comment type="caution">
    <text evidence="2">The sequence shown here is derived from an EMBL/GenBank/DDBJ whole genome shotgun (WGS) entry which is preliminary data.</text>
</comment>
<gene>
    <name evidence="2" type="ORF">F7O44_09480</name>
</gene>
<name>A0A7K3M1Z6_9ACTN</name>
<dbReference type="Proteomes" id="UP000460435">
    <property type="component" value="Unassembled WGS sequence"/>
</dbReference>
<sequence length="138" mass="15885">MDETFVVADRSALAAVLADPGLWRRWWPRLQLTVVEDRGRLGTRWTVRGELVGTAEIWLEPWHDGVIVHWFLRAEPAAPDTGLRWRRPPDPTRIRERYVASFKRHIHALKDELDAGRMAGHARPSKMSRRPAPPAASR</sequence>
<evidence type="ECO:0000313" key="3">
    <source>
        <dbReference type="Proteomes" id="UP000460435"/>
    </source>
</evidence>
<protein>
    <submittedName>
        <fullName evidence="2">Polyketide cyclase / dehydrase and lipid transport</fullName>
    </submittedName>
</protein>
<feature type="region of interest" description="Disordered" evidence="1">
    <location>
        <begin position="113"/>
        <end position="138"/>
    </location>
</feature>
<keyword evidence="3" id="KW-1185">Reference proteome</keyword>
<evidence type="ECO:0000313" key="2">
    <source>
        <dbReference type="EMBL" id="NDL57299.1"/>
    </source>
</evidence>